<reference evidence="8 9" key="1">
    <citation type="submission" date="2019-04" db="EMBL/GenBank/DDBJ databases">
        <title>Friends and foes A comparative genomics studyof 23 Aspergillus species from section Flavi.</title>
        <authorList>
            <consortium name="DOE Joint Genome Institute"/>
            <person name="Kjaerbolling I."/>
            <person name="Vesth T."/>
            <person name="Frisvad J.C."/>
            <person name="Nybo J.L."/>
            <person name="Theobald S."/>
            <person name="Kildgaard S."/>
            <person name="Isbrandt T."/>
            <person name="Kuo A."/>
            <person name="Sato A."/>
            <person name="Lyhne E.K."/>
            <person name="Kogle M.E."/>
            <person name="Wiebenga A."/>
            <person name="Kun R.S."/>
            <person name="Lubbers R.J."/>
            <person name="Makela M.R."/>
            <person name="Barry K."/>
            <person name="Chovatia M."/>
            <person name="Clum A."/>
            <person name="Daum C."/>
            <person name="Haridas S."/>
            <person name="He G."/>
            <person name="LaButti K."/>
            <person name="Lipzen A."/>
            <person name="Mondo S."/>
            <person name="Riley R."/>
            <person name="Salamov A."/>
            <person name="Simmons B.A."/>
            <person name="Magnuson J.K."/>
            <person name="Henrissat B."/>
            <person name="Mortensen U.H."/>
            <person name="Larsen T.O."/>
            <person name="Devries R.P."/>
            <person name="Grigoriev I.V."/>
            <person name="Machida M."/>
            <person name="Baker S.E."/>
            <person name="Andersen M.R."/>
        </authorList>
    </citation>
    <scope>NUCLEOTIDE SEQUENCE [LARGE SCALE GENOMIC DNA]</scope>
    <source>
        <strain evidence="8 9">CBS 763.97</strain>
    </source>
</reference>
<name>A0A5N7A959_9EURO</name>
<dbReference type="InterPro" id="IPR052783">
    <property type="entry name" value="Metabolic/Drug-Res_Regulator"/>
</dbReference>
<dbReference type="SMART" id="SM00906">
    <property type="entry name" value="Fungal_trans"/>
    <property type="match status" value="1"/>
</dbReference>
<dbReference type="PROSITE" id="PS00463">
    <property type="entry name" value="ZN2_CY6_FUNGAL_1"/>
    <property type="match status" value="1"/>
</dbReference>
<dbReference type="Proteomes" id="UP000326268">
    <property type="component" value="Unassembled WGS sequence"/>
</dbReference>
<dbReference type="PROSITE" id="PS50048">
    <property type="entry name" value="ZN2_CY6_FUNGAL_2"/>
    <property type="match status" value="1"/>
</dbReference>
<keyword evidence="5" id="KW-0539">Nucleus</keyword>
<feature type="compositionally biased region" description="Polar residues" evidence="6">
    <location>
        <begin position="151"/>
        <end position="164"/>
    </location>
</feature>
<evidence type="ECO:0000256" key="1">
    <source>
        <dbReference type="ARBA" id="ARBA00022723"/>
    </source>
</evidence>
<proteinExistence type="predicted"/>
<dbReference type="GO" id="GO:0006351">
    <property type="term" value="P:DNA-templated transcription"/>
    <property type="evidence" value="ECO:0007669"/>
    <property type="project" value="InterPro"/>
</dbReference>
<dbReference type="RefSeq" id="XP_031929346.1">
    <property type="nucleotide sequence ID" value="XM_032072267.1"/>
</dbReference>
<gene>
    <name evidence="8" type="ORF">BDV27DRAFT_156121</name>
</gene>
<keyword evidence="1" id="KW-0479">Metal-binding</keyword>
<sequence>MPRPHSNKRQRISRACDQCRRRKSKCDGEQPECAICRQAGRRCTYQDNGRRRGLQTGYVKALETVLGIVFQQIPDSESAVQSLLRDPRHHSRFLATESVEKYATIWRNSKVAKRVNRLLAPGLQEDIYHTLGDDDDDGHQWESCDAHSPERATQTPMNASNADTDSILPPTPPLPLPPSSVTESNCLLNLQFPDDVAELVDFYFVHIQCWFPILDRRDILRTMHGDPSTKDRGAGYLLVLWAIIAYVRMMRENVSVDACLEPTHIEAAIRVRLVLDFNNLELSHVQTLLIVALLNIGRGDLNHAWLLVGQAMRIVVTLPQPARKPRFAHVFQGCVFLDNIVSALLERTPCLSLDEQSENEPIAEDDLEEWETWTASGDQALSQRTTQKGPLRALSMFNLVHQLMQLLTQVLHRPSGQENIQQIASKLRDWQSVLSTRCPYPPRHSLNPPLLNLHLTSSFVTLCLVSKCNFDDATITTMAYHALRTCLDLLDQYIEITSETKSSPLLYWFFFQAQRCLRTSILISGCAEEDVLQKRLSQLMDKLKLANPTKLNRSYISDSRLGWNIENLDHFFPAIQSFDNTYTAGIPVNMVHGRTTAPIINPTSIRDSQSYLISGLSDTPELAVASTIPTPISPVPRQTAPVLDETGGFDALFEEMVASITPMSHEPTFAHNLGFHAGDLVTDFVTELQQPPHG</sequence>
<dbReference type="SUPFAM" id="SSF57701">
    <property type="entry name" value="Zn2/Cys6 DNA-binding domain"/>
    <property type="match status" value="1"/>
</dbReference>
<dbReference type="GO" id="GO:0000981">
    <property type="term" value="F:DNA-binding transcription factor activity, RNA polymerase II-specific"/>
    <property type="evidence" value="ECO:0007669"/>
    <property type="project" value="InterPro"/>
</dbReference>
<dbReference type="InterPro" id="IPR001138">
    <property type="entry name" value="Zn2Cys6_DnaBD"/>
</dbReference>
<dbReference type="PANTHER" id="PTHR47655:SF2">
    <property type="entry name" value="QUINIC ACID UTILIZATION ACTIVATOR"/>
    <property type="match status" value="1"/>
</dbReference>
<keyword evidence="4" id="KW-0804">Transcription</keyword>
<evidence type="ECO:0000313" key="9">
    <source>
        <dbReference type="Proteomes" id="UP000326268"/>
    </source>
</evidence>
<dbReference type="GO" id="GO:0045944">
    <property type="term" value="P:positive regulation of transcription by RNA polymerase II"/>
    <property type="evidence" value="ECO:0007669"/>
    <property type="project" value="TreeGrafter"/>
</dbReference>
<dbReference type="Pfam" id="PF00172">
    <property type="entry name" value="Zn_clus"/>
    <property type="match status" value="1"/>
</dbReference>
<dbReference type="CDD" id="cd00067">
    <property type="entry name" value="GAL4"/>
    <property type="match status" value="1"/>
</dbReference>
<dbReference type="GeneID" id="43656713"/>
<evidence type="ECO:0000256" key="4">
    <source>
        <dbReference type="ARBA" id="ARBA00023163"/>
    </source>
</evidence>
<dbReference type="PANTHER" id="PTHR47655">
    <property type="entry name" value="QUINIC ACID UTILIZATION ACTIVATOR"/>
    <property type="match status" value="1"/>
</dbReference>
<dbReference type="OrthoDB" id="2534600at2759"/>
<dbReference type="AlphaFoldDB" id="A0A5N7A959"/>
<protein>
    <recommendedName>
        <fullName evidence="7">Zn(2)-C6 fungal-type domain-containing protein</fullName>
    </recommendedName>
</protein>
<evidence type="ECO:0000256" key="2">
    <source>
        <dbReference type="ARBA" id="ARBA00023015"/>
    </source>
</evidence>
<evidence type="ECO:0000259" key="7">
    <source>
        <dbReference type="PROSITE" id="PS50048"/>
    </source>
</evidence>
<dbReference type="InterPro" id="IPR007219">
    <property type="entry name" value="XnlR_reg_dom"/>
</dbReference>
<dbReference type="InterPro" id="IPR036864">
    <property type="entry name" value="Zn2-C6_fun-type_DNA-bd_sf"/>
</dbReference>
<evidence type="ECO:0000256" key="3">
    <source>
        <dbReference type="ARBA" id="ARBA00023125"/>
    </source>
</evidence>
<keyword evidence="3" id="KW-0238">DNA-binding</keyword>
<accession>A0A5N7A959</accession>
<dbReference type="Pfam" id="PF04082">
    <property type="entry name" value="Fungal_trans"/>
    <property type="match status" value="1"/>
</dbReference>
<dbReference type="Gene3D" id="4.10.240.10">
    <property type="entry name" value="Zn(2)-C6 fungal-type DNA-binding domain"/>
    <property type="match status" value="1"/>
</dbReference>
<evidence type="ECO:0000313" key="8">
    <source>
        <dbReference type="EMBL" id="KAE8366265.1"/>
    </source>
</evidence>
<keyword evidence="2" id="KW-0805">Transcription regulation</keyword>
<dbReference type="EMBL" id="ML737616">
    <property type="protein sequence ID" value="KAE8366265.1"/>
    <property type="molecule type" value="Genomic_DNA"/>
</dbReference>
<feature type="compositionally biased region" description="Basic and acidic residues" evidence="6">
    <location>
        <begin position="138"/>
        <end position="150"/>
    </location>
</feature>
<dbReference type="CDD" id="cd12148">
    <property type="entry name" value="fungal_TF_MHR"/>
    <property type="match status" value="1"/>
</dbReference>
<feature type="region of interest" description="Disordered" evidence="6">
    <location>
        <begin position="138"/>
        <end position="172"/>
    </location>
</feature>
<feature type="domain" description="Zn(2)-C6 fungal-type" evidence="7">
    <location>
        <begin position="15"/>
        <end position="45"/>
    </location>
</feature>
<dbReference type="SMART" id="SM00066">
    <property type="entry name" value="GAL4"/>
    <property type="match status" value="1"/>
</dbReference>
<evidence type="ECO:0000256" key="6">
    <source>
        <dbReference type="SAM" id="MobiDB-lite"/>
    </source>
</evidence>
<dbReference type="GO" id="GO:0008270">
    <property type="term" value="F:zinc ion binding"/>
    <property type="evidence" value="ECO:0007669"/>
    <property type="project" value="InterPro"/>
</dbReference>
<evidence type="ECO:0000256" key="5">
    <source>
        <dbReference type="ARBA" id="ARBA00023242"/>
    </source>
</evidence>
<organism evidence="8 9">
    <name type="scientific">Aspergillus caelatus</name>
    <dbReference type="NCBI Taxonomy" id="61420"/>
    <lineage>
        <taxon>Eukaryota</taxon>
        <taxon>Fungi</taxon>
        <taxon>Dikarya</taxon>
        <taxon>Ascomycota</taxon>
        <taxon>Pezizomycotina</taxon>
        <taxon>Eurotiomycetes</taxon>
        <taxon>Eurotiomycetidae</taxon>
        <taxon>Eurotiales</taxon>
        <taxon>Aspergillaceae</taxon>
        <taxon>Aspergillus</taxon>
        <taxon>Aspergillus subgen. Circumdati</taxon>
    </lineage>
</organism>
<keyword evidence="9" id="KW-1185">Reference proteome</keyword>
<dbReference type="GO" id="GO:0003677">
    <property type="term" value="F:DNA binding"/>
    <property type="evidence" value="ECO:0007669"/>
    <property type="project" value="UniProtKB-KW"/>
</dbReference>